<dbReference type="GeneID" id="31360223"/>
<dbReference type="InParanoid" id="D3B8E3"/>
<organism evidence="1 2">
    <name type="scientific">Heterostelium pallidum (strain ATCC 26659 / Pp 5 / PN500)</name>
    <name type="common">Cellular slime mold</name>
    <name type="synonym">Polysphondylium pallidum</name>
    <dbReference type="NCBI Taxonomy" id="670386"/>
    <lineage>
        <taxon>Eukaryota</taxon>
        <taxon>Amoebozoa</taxon>
        <taxon>Evosea</taxon>
        <taxon>Eumycetozoa</taxon>
        <taxon>Dictyostelia</taxon>
        <taxon>Acytosteliales</taxon>
        <taxon>Acytosteliaceae</taxon>
        <taxon>Heterostelium</taxon>
    </lineage>
</organism>
<gene>
    <name evidence="1" type="ORF">PPL_04736</name>
</gene>
<dbReference type="RefSeq" id="XP_020434428.1">
    <property type="nucleotide sequence ID" value="XM_020575633.1"/>
</dbReference>
<name>D3B8E3_HETP5</name>
<comment type="caution">
    <text evidence="1">The sequence shown here is derived from an EMBL/GenBank/DDBJ whole genome shotgun (WGS) entry which is preliminary data.</text>
</comment>
<protein>
    <submittedName>
        <fullName evidence="1">Uncharacterized protein</fullName>
    </submittedName>
</protein>
<accession>D3B8E3</accession>
<sequence length="507" mass="59482">MVMLNEIILRFNCYTRADFFSEKILLIVVTASIYMLTRKTCEPTQQSVLETITGSFEKIFGLLVMFDTIPSHLCTVYYYANHYVSMAGITYNEIFNLLLFWSESFQVENYIVADIFRIPLRDLNMMELHFLTTIEYQFKIIVEDVQVLLSSINIKSILQKSLPPQLTNNNNFNMISQVTTPEVITPQVIPPSYTTQIQHTMSSSEKLPPSFNMKWRFLSDWRKKLKFKEMTIKEIISKYRIYNQDELEKMTTKELVNVMKTFSLKHTYFRKDLLIKDITKYQQHIAFVESKLKNNPMENYHRGTVQYLLPTLIIFQIIRFVWHNDIDLGTHNTCFKYRWVLSIAMVSKQIFHQISSMFNRLSLLKPGSSQSIAYELMNSIINPFSVVKNITNLTIPLETFNQFTTTYKSTFSPVELGLIFNSVRKFNLIHNEEQFLDLNRDTNINKASGYAIVKSKYRPITKYAIGPFLTYAKKIYKPSENHIDNNEVEETYPNLHLSIDISFVNPI</sequence>
<reference evidence="1 2" key="1">
    <citation type="journal article" date="2011" name="Genome Res.">
        <title>Phylogeny-wide analysis of social amoeba genomes highlights ancient origins for complex intercellular communication.</title>
        <authorList>
            <person name="Heidel A.J."/>
            <person name="Lawal H.M."/>
            <person name="Felder M."/>
            <person name="Schilde C."/>
            <person name="Helps N.R."/>
            <person name="Tunggal B."/>
            <person name="Rivero F."/>
            <person name="John U."/>
            <person name="Schleicher M."/>
            <person name="Eichinger L."/>
            <person name="Platzer M."/>
            <person name="Noegel A.A."/>
            <person name="Schaap P."/>
            <person name="Gloeckner G."/>
        </authorList>
    </citation>
    <scope>NUCLEOTIDE SEQUENCE [LARGE SCALE GENOMIC DNA]</scope>
    <source>
        <strain evidence="2">ATCC 26659 / Pp 5 / PN500</strain>
    </source>
</reference>
<dbReference type="Proteomes" id="UP000001396">
    <property type="component" value="Unassembled WGS sequence"/>
</dbReference>
<dbReference type="EMBL" id="ADBJ01000020">
    <property type="protein sequence ID" value="EFA82311.1"/>
    <property type="molecule type" value="Genomic_DNA"/>
</dbReference>
<proteinExistence type="predicted"/>
<keyword evidence="2" id="KW-1185">Reference proteome</keyword>
<dbReference type="AlphaFoldDB" id="D3B8E3"/>
<evidence type="ECO:0000313" key="1">
    <source>
        <dbReference type="EMBL" id="EFA82311.1"/>
    </source>
</evidence>
<evidence type="ECO:0000313" key="2">
    <source>
        <dbReference type="Proteomes" id="UP000001396"/>
    </source>
</evidence>